<keyword evidence="1 8" id="KW-0004">4Fe-4S</keyword>
<dbReference type="PIRSF" id="PIRSF000370">
    <property type="entry name" value="QueE"/>
    <property type="match status" value="1"/>
</dbReference>
<dbReference type="CDD" id="cd01335">
    <property type="entry name" value="Radical_SAM"/>
    <property type="match status" value="1"/>
</dbReference>
<evidence type="ECO:0000256" key="1">
    <source>
        <dbReference type="ARBA" id="ARBA00022485"/>
    </source>
</evidence>
<evidence type="ECO:0000256" key="2">
    <source>
        <dbReference type="ARBA" id="ARBA00022691"/>
    </source>
</evidence>
<keyword evidence="2 8" id="KW-0949">S-adenosyl-L-methionine</keyword>
<feature type="binding site" evidence="8">
    <location>
        <begin position="30"/>
        <end position="32"/>
    </location>
    <ligand>
        <name>S-adenosyl-L-methionine</name>
        <dbReference type="ChEBI" id="CHEBI:59789"/>
    </ligand>
</feature>
<comment type="pathway">
    <text evidence="8">Purine metabolism; 7-cyano-7-deazaguanine biosynthesis.</text>
</comment>
<dbReference type="HAMAP" id="MF_00917">
    <property type="entry name" value="QueE"/>
    <property type="match status" value="1"/>
</dbReference>
<feature type="binding site" evidence="8">
    <location>
        <position position="33"/>
    </location>
    <ligand>
        <name>Mg(2+)</name>
        <dbReference type="ChEBI" id="CHEBI:18420"/>
    </ligand>
</feature>
<dbReference type="Pfam" id="PF04055">
    <property type="entry name" value="Radical_SAM"/>
    <property type="match status" value="1"/>
</dbReference>
<evidence type="ECO:0000256" key="5">
    <source>
        <dbReference type="ARBA" id="ARBA00023004"/>
    </source>
</evidence>
<gene>
    <name evidence="8" type="primary">queE</name>
    <name evidence="10" type="ORF">ENU31_02040</name>
</gene>
<dbReference type="PROSITE" id="PS51918">
    <property type="entry name" value="RADICAL_SAM"/>
    <property type="match status" value="1"/>
</dbReference>
<proteinExistence type="inferred from homology"/>
<evidence type="ECO:0000313" key="10">
    <source>
        <dbReference type="EMBL" id="HGM07179.1"/>
    </source>
</evidence>
<organism evidence="10">
    <name type="scientific">Ignisphaera aggregans</name>
    <dbReference type="NCBI Taxonomy" id="334771"/>
    <lineage>
        <taxon>Archaea</taxon>
        <taxon>Thermoproteota</taxon>
        <taxon>Thermoprotei</taxon>
        <taxon>Desulfurococcales</taxon>
        <taxon>Desulfurococcaceae</taxon>
        <taxon>Ignisphaera</taxon>
    </lineage>
</organism>
<dbReference type="UniPathway" id="UPA00391"/>
<dbReference type="SUPFAM" id="SSF102114">
    <property type="entry name" value="Radical SAM enzymes"/>
    <property type="match status" value="1"/>
</dbReference>
<dbReference type="InterPro" id="IPR013785">
    <property type="entry name" value="Aldolase_TIM"/>
</dbReference>
<dbReference type="PANTHER" id="PTHR42836">
    <property type="entry name" value="7-CARBOXY-7-DEAZAGUANINE SYNTHASE"/>
    <property type="match status" value="1"/>
</dbReference>
<feature type="binding site" evidence="8">
    <location>
        <position position="24"/>
    </location>
    <ligand>
        <name>[4Fe-4S] cluster</name>
        <dbReference type="ChEBI" id="CHEBI:49883"/>
        <note>4Fe-4S-S-AdoMet</note>
    </ligand>
</feature>
<dbReference type="InterPro" id="IPR058240">
    <property type="entry name" value="rSAM_sf"/>
</dbReference>
<sequence>MFKSIQGEGMLIGVPCFFIRLSGCNLRCRYCDTKYAWNDGEEMSIDSIVKEAIESRARWVTITGGEPLLQLPELDKLVIELKRLGFRVAIETNASVEPSDIVKEMVDLIVASPKLPSFNPDYPGMKLGKIPIDRLWIKFVITDPEKDFHELIKYVPRHVPLDRLSVQPNSYTISYTELVEYVLKHNLPYRVLPQLHKIIGIR</sequence>
<dbReference type="EMBL" id="DTCA01000066">
    <property type="protein sequence ID" value="HGM07179.1"/>
    <property type="molecule type" value="Genomic_DNA"/>
</dbReference>
<dbReference type="Gene3D" id="3.20.20.70">
    <property type="entry name" value="Aldolase class I"/>
    <property type="match status" value="1"/>
</dbReference>
<reference evidence="10" key="1">
    <citation type="journal article" date="2020" name="mSystems">
        <title>Genome- and Community-Level Interaction Insights into Carbon Utilization and Element Cycling Functions of Hydrothermarchaeota in Hydrothermal Sediment.</title>
        <authorList>
            <person name="Zhou Z."/>
            <person name="Liu Y."/>
            <person name="Xu W."/>
            <person name="Pan J."/>
            <person name="Luo Z.H."/>
            <person name="Li M."/>
        </authorList>
    </citation>
    <scope>NUCLEOTIDE SEQUENCE [LARGE SCALE GENOMIC DNA]</scope>
    <source>
        <strain evidence="10">SpSt-658</strain>
    </source>
</reference>
<comment type="subunit">
    <text evidence="8">Homodimer.</text>
</comment>
<keyword evidence="3 8" id="KW-0479">Metal-binding</keyword>
<comment type="caution">
    <text evidence="8">Lacks conserved residue(s) required for the propagation of feature annotation.</text>
</comment>
<evidence type="ECO:0000259" key="9">
    <source>
        <dbReference type="PROSITE" id="PS51918"/>
    </source>
</evidence>
<evidence type="ECO:0000256" key="6">
    <source>
        <dbReference type="ARBA" id="ARBA00023014"/>
    </source>
</evidence>
<comment type="caution">
    <text evidence="10">The sequence shown here is derived from an EMBL/GenBank/DDBJ whole genome shotgun (WGS) entry which is preliminary data.</text>
</comment>
<keyword evidence="6 8" id="KW-0411">Iron-sulfur</keyword>
<dbReference type="EC" id="4.3.99.3" evidence="8"/>
<feature type="binding site" evidence="8">
    <location>
        <position position="28"/>
    </location>
    <ligand>
        <name>[4Fe-4S] cluster</name>
        <dbReference type="ChEBI" id="CHEBI:49883"/>
        <note>4Fe-4S-S-AdoMet</note>
    </ligand>
</feature>
<comment type="function">
    <text evidence="8">Catalyzes the complex heterocyclic radical-mediated conversion of 6-carboxy-5,6,7,8-tetrahydropterin (CPH4) to 7-carboxy-7-deazaguanine (CDG), a step common to the biosynthetic pathways of all 7-deazapurine-containing compounds.</text>
</comment>
<keyword evidence="5 8" id="KW-0408">Iron</keyword>
<feature type="domain" description="Radical SAM core" evidence="9">
    <location>
        <begin position="11"/>
        <end position="202"/>
    </location>
</feature>
<keyword evidence="4 8" id="KW-0460">Magnesium</keyword>
<evidence type="ECO:0000256" key="8">
    <source>
        <dbReference type="HAMAP-Rule" id="MF_00917"/>
    </source>
</evidence>
<comment type="cofactor">
    <cofactor evidence="8">
        <name>[4Fe-4S] cluster</name>
        <dbReference type="ChEBI" id="CHEBI:49883"/>
    </cofactor>
    <text evidence="8">Binds 1 [4Fe-4S] cluster. The cluster is coordinated with 3 cysteines and an exchangeable S-adenosyl-L-methionine.</text>
</comment>
<accession>A0A7C4D2Z4</accession>
<feature type="binding site" evidence="8">
    <location>
        <begin position="112"/>
        <end position="114"/>
    </location>
    <ligand>
        <name>S-adenosyl-L-methionine</name>
        <dbReference type="ChEBI" id="CHEBI:59789"/>
    </ligand>
</feature>
<dbReference type="GO" id="GO:0016840">
    <property type="term" value="F:carbon-nitrogen lyase activity"/>
    <property type="evidence" value="ECO:0007669"/>
    <property type="project" value="UniProtKB-UniRule"/>
</dbReference>
<dbReference type="InterPro" id="IPR007197">
    <property type="entry name" value="rSAM"/>
</dbReference>
<feature type="binding site" evidence="8">
    <location>
        <position position="20"/>
    </location>
    <ligand>
        <name>substrate</name>
    </ligand>
</feature>
<dbReference type="GO" id="GO:0051539">
    <property type="term" value="F:4 iron, 4 sulfur cluster binding"/>
    <property type="evidence" value="ECO:0007669"/>
    <property type="project" value="UniProtKB-UniRule"/>
</dbReference>
<protein>
    <recommendedName>
        <fullName evidence="8">7-carboxy-7-deazaguanine synthase</fullName>
        <shortName evidence="8">CDG synthase</shortName>
        <ecNumber evidence="8">4.3.99.3</ecNumber>
    </recommendedName>
    <alternativeName>
        <fullName evidence="8">Archaeosine biosynthesis protein QueE</fullName>
    </alternativeName>
</protein>
<dbReference type="PANTHER" id="PTHR42836:SF1">
    <property type="entry name" value="7-CARBOXY-7-DEAZAGUANINE SYNTHASE"/>
    <property type="match status" value="1"/>
</dbReference>
<comment type="cofactor">
    <cofactor evidence="8">
        <name>S-adenosyl-L-methionine</name>
        <dbReference type="ChEBI" id="CHEBI:59789"/>
    </cofactor>
    <text evidence="8">Binds 1 S-adenosyl-L-methionine per subunit.</text>
</comment>
<evidence type="ECO:0000256" key="4">
    <source>
        <dbReference type="ARBA" id="ARBA00022842"/>
    </source>
</evidence>
<dbReference type="GO" id="GO:1904047">
    <property type="term" value="F:S-adenosyl-L-methionine binding"/>
    <property type="evidence" value="ECO:0007669"/>
    <property type="project" value="UniProtKB-UniRule"/>
</dbReference>
<dbReference type="SFLD" id="SFLDS00029">
    <property type="entry name" value="Radical_SAM"/>
    <property type="match status" value="1"/>
</dbReference>
<evidence type="ECO:0000256" key="3">
    <source>
        <dbReference type="ARBA" id="ARBA00022723"/>
    </source>
</evidence>
<evidence type="ECO:0000256" key="7">
    <source>
        <dbReference type="ARBA" id="ARBA00023239"/>
    </source>
</evidence>
<comment type="cofactor">
    <cofactor evidence="8">
        <name>Mg(2+)</name>
        <dbReference type="ChEBI" id="CHEBI:18420"/>
    </cofactor>
</comment>
<name>A0A7C4D2Z4_9CREN</name>
<comment type="similarity">
    <text evidence="8">Belongs to the radical SAM superfamily. 7-carboxy-7-deazaguanine synthase family.</text>
</comment>
<feature type="binding site" evidence="8">
    <location>
        <position position="31"/>
    </location>
    <ligand>
        <name>[4Fe-4S] cluster</name>
        <dbReference type="ChEBI" id="CHEBI:49883"/>
        <note>4Fe-4S-S-AdoMet</note>
    </ligand>
</feature>
<comment type="catalytic activity">
    <reaction evidence="8">
        <text>6-carboxy-5,6,7,8-tetrahydropterin + H(+) = 7-carboxy-7-carbaguanine + NH4(+)</text>
        <dbReference type="Rhea" id="RHEA:27974"/>
        <dbReference type="ChEBI" id="CHEBI:15378"/>
        <dbReference type="ChEBI" id="CHEBI:28938"/>
        <dbReference type="ChEBI" id="CHEBI:61032"/>
        <dbReference type="ChEBI" id="CHEBI:61036"/>
        <dbReference type="EC" id="4.3.99.3"/>
    </reaction>
</comment>
<dbReference type="InterPro" id="IPR024924">
    <property type="entry name" value="7-CO-7-deazaguanine_synth-like"/>
</dbReference>
<feature type="binding site" evidence="8">
    <location>
        <position position="63"/>
    </location>
    <ligand>
        <name>substrate</name>
    </ligand>
</feature>
<dbReference type="AlphaFoldDB" id="A0A7C4D2Z4"/>
<dbReference type="GO" id="GO:0000287">
    <property type="term" value="F:magnesium ion binding"/>
    <property type="evidence" value="ECO:0007669"/>
    <property type="project" value="UniProtKB-UniRule"/>
</dbReference>
<feature type="binding site" evidence="8">
    <location>
        <begin position="5"/>
        <end position="7"/>
    </location>
    <ligand>
        <name>substrate</name>
    </ligand>
</feature>
<feature type="binding site" evidence="8">
    <location>
        <position position="65"/>
    </location>
    <ligand>
        <name>S-adenosyl-L-methionine</name>
        <dbReference type="ChEBI" id="CHEBI:59789"/>
    </ligand>
</feature>
<keyword evidence="7 8" id="KW-0456">Lyase</keyword>